<reference evidence="3 4" key="1">
    <citation type="submission" date="2019-12" db="EMBL/GenBank/DDBJ databases">
        <title>Whole-genome analyses of novel actinobacteria.</title>
        <authorList>
            <person name="Sahin N."/>
            <person name="Saygin H."/>
        </authorList>
    </citation>
    <scope>NUCLEOTIDE SEQUENCE [LARGE SCALE GENOMIC DNA]</scope>
    <source>
        <strain evidence="3 4">KC615</strain>
    </source>
</reference>
<dbReference type="EMBL" id="WUUL01000003">
    <property type="protein sequence ID" value="MXQ53177.1"/>
    <property type="molecule type" value="Genomic_DNA"/>
</dbReference>
<dbReference type="InterPro" id="IPR044122">
    <property type="entry name" value="UPF0261_N"/>
</dbReference>
<evidence type="ECO:0000313" key="3">
    <source>
        <dbReference type="EMBL" id="MXQ53177.1"/>
    </source>
</evidence>
<evidence type="ECO:0000313" key="4">
    <source>
        <dbReference type="Proteomes" id="UP000430692"/>
    </source>
</evidence>
<dbReference type="Gene3D" id="3.40.50.12030">
    <property type="entry name" value="Uncharacterised protein family UPF0261, NC domain"/>
    <property type="match status" value="1"/>
</dbReference>
<keyword evidence="4" id="KW-1185">Reference proteome</keyword>
<feature type="domain" description="UPF0261" evidence="2">
    <location>
        <begin position="184"/>
        <end position="399"/>
    </location>
</feature>
<accession>A0A6I4VNR9</accession>
<dbReference type="PANTHER" id="PTHR31862">
    <property type="entry name" value="UPF0261 DOMAIN PROTEIN (AFU_ORTHOLOGUE AFUA_1G10120)"/>
    <property type="match status" value="1"/>
</dbReference>
<protein>
    <submittedName>
        <fullName evidence="3">UPF0261 family protein</fullName>
    </submittedName>
</protein>
<dbReference type="InterPro" id="IPR008322">
    <property type="entry name" value="UPF0261"/>
</dbReference>
<dbReference type="Pfam" id="PF06792">
    <property type="entry name" value="UPF0261"/>
    <property type="match status" value="1"/>
</dbReference>
<dbReference type="InterPro" id="IPR051353">
    <property type="entry name" value="Tobamovirus_resist_UPF0261"/>
</dbReference>
<dbReference type="Proteomes" id="UP000430692">
    <property type="component" value="Unassembled WGS sequence"/>
</dbReference>
<dbReference type="InterPro" id="IPR056778">
    <property type="entry name" value="UPF0261_C"/>
</dbReference>
<dbReference type="PIRSF" id="PIRSF033271">
    <property type="entry name" value="UCP033271"/>
    <property type="match status" value="1"/>
</dbReference>
<dbReference type="AlphaFoldDB" id="A0A6I4VNR9"/>
<feature type="domain" description="UPF0261" evidence="1">
    <location>
        <begin position="3"/>
        <end position="176"/>
    </location>
</feature>
<dbReference type="CDD" id="cd15488">
    <property type="entry name" value="Tm-1-like"/>
    <property type="match status" value="1"/>
</dbReference>
<dbReference type="Pfam" id="PF23189">
    <property type="entry name" value="UPF0261_C"/>
    <property type="match status" value="1"/>
</dbReference>
<evidence type="ECO:0000259" key="1">
    <source>
        <dbReference type="Pfam" id="PF06792"/>
    </source>
</evidence>
<gene>
    <name evidence="3" type="ORF">GSM42_05400</name>
</gene>
<dbReference type="RefSeq" id="WP_160800539.1">
    <property type="nucleotide sequence ID" value="NZ_WUUL01000003.1"/>
</dbReference>
<dbReference type="Gene3D" id="3.40.50.12020">
    <property type="entry name" value="Uncharacterised protein family UPF0261, NN domain"/>
    <property type="match status" value="1"/>
</dbReference>
<evidence type="ECO:0000259" key="2">
    <source>
        <dbReference type="Pfam" id="PF23189"/>
    </source>
</evidence>
<sequence>MTKTIAIIGAMDTKGSDYAFIKREIEHRGYRTLIINTGILGEPTLEVDVTANQVANDGGTTIKELRRKKDKSFAMHVMTKGIAVTMKRLFEKGQIDAGFSMGGTNGTIIGSAGLRALPIGVPKVMVSTVAAGDTQPYVGFSDVVMFPSILDVSGLNRVSAQIYANAVGAIIGMVQTGVPRIESKPIITASMFGNTTTLVNYCKNKLENKGYEVMVFHATGTGGKTMESLIEKGFIRGVLEVTPTELADYLVGGVLNAGPTRLDAAAKKGIPQVVAPGCLDMVNFWGINTVPDRFKNRQLYEWNSNVTLMRTTPDENQRLGSLLARKLNQATGPVAIFLPLQGISELDSPGGMFWDPAANDALFQTIKDKVRNNIPVYEIDCNINDQEFSDQVSEKLLELLEDEMRD</sequence>
<dbReference type="PANTHER" id="PTHR31862:SF1">
    <property type="entry name" value="UPF0261 DOMAIN PROTEIN (AFU_ORTHOLOGUE AFUA_1G10120)"/>
    <property type="match status" value="1"/>
</dbReference>
<comment type="caution">
    <text evidence="3">The sequence shown here is derived from an EMBL/GenBank/DDBJ whole genome shotgun (WGS) entry which is preliminary data.</text>
</comment>
<dbReference type="NCBIfam" id="NF002674">
    <property type="entry name" value="PRK02399.1-2"/>
    <property type="match status" value="1"/>
</dbReference>
<name>A0A6I4VNR9_9BACL</name>
<organism evidence="3 4">
    <name type="scientific">Shimazuella alba</name>
    <dbReference type="NCBI Taxonomy" id="2690964"/>
    <lineage>
        <taxon>Bacteria</taxon>
        <taxon>Bacillati</taxon>
        <taxon>Bacillota</taxon>
        <taxon>Bacilli</taxon>
        <taxon>Bacillales</taxon>
        <taxon>Thermoactinomycetaceae</taxon>
        <taxon>Shimazuella</taxon>
    </lineage>
</organism>
<proteinExistence type="predicted"/>